<accession>A0A382N081</accession>
<proteinExistence type="predicted"/>
<name>A0A382N081_9ZZZZ</name>
<dbReference type="EMBL" id="UINC01096538">
    <property type="protein sequence ID" value="SVC53507.1"/>
    <property type="molecule type" value="Genomic_DNA"/>
</dbReference>
<feature type="transmembrane region" description="Helical" evidence="1">
    <location>
        <begin position="7"/>
        <end position="26"/>
    </location>
</feature>
<protein>
    <submittedName>
        <fullName evidence="2">Uncharacterized protein</fullName>
    </submittedName>
</protein>
<reference evidence="2" key="1">
    <citation type="submission" date="2018-05" db="EMBL/GenBank/DDBJ databases">
        <authorList>
            <person name="Lanie J.A."/>
            <person name="Ng W.-L."/>
            <person name="Kazmierczak K.M."/>
            <person name="Andrzejewski T.M."/>
            <person name="Davidsen T.M."/>
            <person name="Wayne K.J."/>
            <person name="Tettelin H."/>
            <person name="Glass J.I."/>
            <person name="Rusch D."/>
            <person name="Podicherti R."/>
            <person name="Tsui H.-C.T."/>
            <person name="Winkler M.E."/>
        </authorList>
    </citation>
    <scope>NUCLEOTIDE SEQUENCE</scope>
</reference>
<dbReference type="AlphaFoldDB" id="A0A382N081"/>
<gene>
    <name evidence="2" type="ORF">METZ01_LOCUS306361</name>
</gene>
<keyword evidence="1" id="KW-0472">Membrane</keyword>
<keyword evidence="1" id="KW-1133">Transmembrane helix</keyword>
<sequence>MNNNLKIIFGVFCAFILSLTIFSFYMEFYESGVLYNTNWLENFNLTESFNDDQQTINPKHVSIEFLKRIFGG</sequence>
<evidence type="ECO:0000256" key="1">
    <source>
        <dbReference type="SAM" id="Phobius"/>
    </source>
</evidence>
<organism evidence="2">
    <name type="scientific">marine metagenome</name>
    <dbReference type="NCBI Taxonomy" id="408172"/>
    <lineage>
        <taxon>unclassified sequences</taxon>
        <taxon>metagenomes</taxon>
        <taxon>ecological metagenomes</taxon>
    </lineage>
</organism>
<evidence type="ECO:0000313" key="2">
    <source>
        <dbReference type="EMBL" id="SVC53507.1"/>
    </source>
</evidence>
<keyword evidence="1" id="KW-0812">Transmembrane</keyword>